<keyword evidence="3" id="KW-1185">Reference proteome</keyword>
<evidence type="ECO:0000256" key="1">
    <source>
        <dbReference type="SAM" id="MobiDB-lite"/>
    </source>
</evidence>
<feature type="region of interest" description="Disordered" evidence="1">
    <location>
        <begin position="1"/>
        <end position="105"/>
    </location>
</feature>
<proteinExistence type="predicted"/>
<dbReference type="EMBL" id="JAINUG010000190">
    <property type="protein sequence ID" value="KAJ8388772.1"/>
    <property type="molecule type" value="Genomic_DNA"/>
</dbReference>
<dbReference type="Proteomes" id="UP001221898">
    <property type="component" value="Unassembled WGS sequence"/>
</dbReference>
<organism evidence="2 3">
    <name type="scientific">Aldrovandia affinis</name>
    <dbReference type="NCBI Taxonomy" id="143900"/>
    <lineage>
        <taxon>Eukaryota</taxon>
        <taxon>Metazoa</taxon>
        <taxon>Chordata</taxon>
        <taxon>Craniata</taxon>
        <taxon>Vertebrata</taxon>
        <taxon>Euteleostomi</taxon>
        <taxon>Actinopterygii</taxon>
        <taxon>Neopterygii</taxon>
        <taxon>Teleostei</taxon>
        <taxon>Notacanthiformes</taxon>
        <taxon>Halosauridae</taxon>
        <taxon>Aldrovandia</taxon>
    </lineage>
</organism>
<reference evidence="2" key="1">
    <citation type="journal article" date="2023" name="Science">
        <title>Genome structures resolve the early diversification of teleost fishes.</title>
        <authorList>
            <person name="Parey E."/>
            <person name="Louis A."/>
            <person name="Montfort J."/>
            <person name="Bouchez O."/>
            <person name="Roques C."/>
            <person name="Iampietro C."/>
            <person name="Lluch J."/>
            <person name="Castinel A."/>
            <person name="Donnadieu C."/>
            <person name="Desvignes T."/>
            <person name="Floi Bucao C."/>
            <person name="Jouanno E."/>
            <person name="Wen M."/>
            <person name="Mejri S."/>
            <person name="Dirks R."/>
            <person name="Jansen H."/>
            <person name="Henkel C."/>
            <person name="Chen W.J."/>
            <person name="Zahm M."/>
            <person name="Cabau C."/>
            <person name="Klopp C."/>
            <person name="Thompson A.W."/>
            <person name="Robinson-Rechavi M."/>
            <person name="Braasch I."/>
            <person name="Lecointre G."/>
            <person name="Bobe J."/>
            <person name="Postlethwait J.H."/>
            <person name="Berthelot C."/>
            <person name="Roest Crollius H."/>
            <person name="Guiguen Y."/>
        </authorList>
    </citation>
    <scope>NUCLEOTIDE SEQUENCE</scope>
    <source>
        <strain evidence="2">NC1722</strain>
    </source>
</reference>
<dbReference type="AlphaFoldDB" id="A0AAD7RR33"/>
<evidence type="ECO:0000313" key="2">
    <source>
        <dbReference type="EMBL" id="KAJ8388772.1"/>
    </source>
</evidence>
<sequence length="105" mass="11310">MQPRPRWAAPGARQEKSPALRTVGSAWPRCFSRPRATKTHSPSALPFPHTLHPTPPHSSPLSQGQRYTANQPKEHRDTPSPHADCSLFTLNPIGHAGKPGAAGIG</sequence>
<evidence type="ECO:0000313" key="3">
    <source>
        <dbReference type="Proteomes" id="UP001221898"/>
    </source>
</evidence>
<gene>
    <name evidence="2" type="ORF">AAFF_G00130050</name>
</gene>
<name>A0AAD7RR33_9TELE</name>
<protein>
    <submittedName>
        <fullName evidence="2">Uncharacterized protein</fullName>
    </submittedName>
</protein>
<accession>A0AAD7RR33</accession>
<comment type="caution">
    <text evidence="2">The sequence shown here is derived from an EMBL/GenBank/DDBJ whole genome shotgun (WGS) entry which is preliminary data.</text>
</comment>